<dbReference type="EMBL" id="KN847531">
    <property type="protein sequence ID" value="KIW08327.1"/>
    <property type="molecule type" value="Genomic_DNA"/>
</dbReference>
<reference evidence="2 3" key="1">
    <citation type="submission" date="2015-01" db="EMBL/GenBank/DDBJ databases">
        <title>The Genome Sequence of Ochroconis gallopava CBS43764.</title>
        <authorList>
            <consortium name="The Broad Institute Genomics Platform"/>
            <person name="Cuomo C."/>
            <person name="de Hoog S."/>
            <person name="Gorbushina A."/>
            <person name="Stielow B."/>
            <person name="Teixiera M."/>
            <person name="Abouelleil A."/>
            <person name="Chapman S.B."/>
            <person name="Priest M."/>
            <person name="Young S.K."/>
            <person name="Wortman J."/>
            <person name="Nusbaum C."/>
            <person name="Birren B."/>
        </authorList>
    </citation>
    <scope>NUCLEOTIDE SEQUENCE [LARGE SCALE GENOMIC DNA]</scope>
    <source>
        <strain evidence="2 3">CBS 43764</strain>
    </source>
</reference>
<proteinExistence type="predicted"/>
<evidence type="ECO:0000256" key="1">
    <source>
        <dbReference type="SAM" id="MobiDB-lite"/>
    </source>
</evidence>
<feature type="region of interest" description="Disordered" evidence="1">
    <location>
        <begin position="42"/>
        <end position="67"/>
    </location>
</feature>
<dbReference type="HOGENOM" id="CLU_184661_0_0_1"/>
<gene>
    <name evidence="2" type="ORF">PV09_01244</name>
</gene>
<evidence type="ECO:0000313" key="2">
    <source>
        <dbReference type="EMBL" id="KIW08327.1"/>
    </source>
</evidence>
<evidence type="ECO:0008006" key="4">
    <source>
        <dbReference type="Google" id="ProtNLM"/>
    </source>
</evidence>
<organism evidence="2 3">
    <name type="scientific">Verruconis gallopava</name>
    <dbReference type="NCBI Taxonomy" id="253628"/>
    <lineage>
        <taxon>Eukaryota</taxon>
        <taxon>Fungi</taxon>
        <taxon>Dikarya</taxon>
        <taxon>Ascomycota</taxon>
        <taxon>Pezizomycotina</taxon>
        <taxon>Dothideomycetes</taxon>
        <taxon>Pleosporomycetidae</taxon>
        <taxon>Venturiales</taxon>
        <taxon>Sympoventuriaceae</taxon>
        <taxon>Verruconis</taxon>
    </lineage>
</organism>
<feature type="compositionally biased region" description="Basic and acidic residues" evidence="1">
    <location>
        <begin position="42"/>
        <end position="51"/>
    </location>
</feature>
<feature type="region of interest" description="Disordered" evidence="1">
    <location>
        <begin position="1"/>
        <end position="29"/>
    </location>
</feature>
<dbReference type="AlphaFoldDB" id="A0A0D1Z5T4"/>
<dbReference type="RefSeq" id="XP_016218196.1">
    <property type="nucleotide sequence ID" value="XM_016354101.1"/>
</dbReference>
<feature type="compositionally biased region" description="Low complexity" evidence="1">
    <location>
        <begin position="57"/>
        <end position="67"/>
    </location>
</feature>
<dbReference type="GeneID" id="27309217"/>
<dbReference type="Proteomes" id="UP000053259">
    <property type="component" value="Unassembled WGS sequence"/>
</dbReference>
<sequence length="67" mass="7095">MPSGQGVGTNPLHNKKPKKKVTEEDEDDKAYKAKVMAEKKAAAEKAKELKNGGKLGTGLSKSGGKKK</sequence>
<name>A0A0D1Z5T4_9PEZI</name>
<keyword evidence="3" id="KW-1185">Reference proteome</keyword>
<dbReference type="InParanoid" id="A0A0D1Z5T4"/>
<dbReference type="VEuPathDB" id="FungiDB:PV09_01244"/>
<dbReference type="Pfam" id="PF09072">
    <property type="entry name" value="TMA7"/>
    <property type="match status" value="1"/>
</dbReference>
<evidence type="ECO:0000313" key="3">
    <source>
        <dbReference type="Proteomes" id="UP000053259"/>
    </source>
</evidence>
<dbReference type="InterPro" id="IPR015157">
    <property type="entry name" value="TMA7"/>
</dbReference>
<dbReference type="STRING" id="253628.A0A0D1Z5T4"/>
<protein>
    <recommendedName>
        <fullName evidence="4">Translation machinery-associated protein 7</fullName>
    </recommendedName>
</protein>
<accession>A0A0D1Z5T4</accession>